<sequence length="162" mass="18777">MKYLFVLLFFVFFLSVTSAQNWKELNQAPIGLKYDVPKGWFIGGYMHGKTCDCYGATINSSKDQTINMVIFMDTIPLDRLQKQVVWDYSFAAFSGRTETVQTDFFTFEKTMSTWVEDKRATVFRFSMSTNGTQYVIYFWGYLEDVTKNATNIETILKSIQGI</sequence>
<evidence type="ECO:0000313" key="2">
    <source>
        <dbReference type="EMBL" id="CAA6826159.1"/>
    </source>
</evidence>
<dbReference type="EMBL" id="CACVAQ010000375">
    <property type="protein sequence ID" value="CAA6826159.1"/>
    <property type="molecule type" value="Genomic_DNA"/>
</dbReference>
<dbReference type="AlphaFoldDB" id="A0A6S6UGE7"/>
<reference evidence="2" key="1">
    <citation type="submission" date="2020-01" db="EMBL/GenBank/DDBJ databases">
        <authorList>
            <person name="Meier V. D."/>
            <person name="Meier V D."/>
        </authorList>
    </citation>
    <scope>NUCLEOTIDE SEQUENCE</scope>
    <source>
        <strain evidence="2">HLG_WM_MAG_10</strain>
    </source>
</reference>
<feature type="chain" id="PRO_5028219825" description="DUF1795 domain-containing protein" evidence="1">
    <location>
        <begin position="20"/>
        <end position="162"/>
    </location>
</feature>
<proteinExistence type="predicted"/>
<gene>
    <name evidence="2" type="ORF">HELGO_WM20537</name>
</gene>
<protein>
    <recommendedName>
        <fullName evidence="3">DUF1795 domain-containing protein</fullName>
    </recommendedName>
</protein>
<name>A0A6S6UGE7_9BACT</name>
<organism evidence="2">
    <name type="scientific">uncultured Aureispira sp</name>
    <dbReference type="NCBI Taxonomy" id="1331704"/>
    <lineage>
        <taxon>Bacteria</taxon>
        <taxon>Pseudomonadati</taxon>
        <taxon>Bacteroidota</taxon>
        <taxon>Saprospiria</taxon>
        <taxon>Saprospirales</taxon>
        <taxon>Saprospiraceae</taxon>
        <taxon>Aureispira</taxon>
        <taxon>environmental samples</taxon>
    </lineage>
</organism>
<evidence type="ECO:0000256" key="1">
    <source>
        <dbReference type="SAM" id="SignalP"/>
    </source>
</evidence>
<evidence type="ECO:0008006" key="3">
    <source>
        <dbReference type="Google" id="ProtNLM"/>
    </source>
</evidence>
<feature type="signal peptide" evidence="1">
    <location>
        <begin position="1"/>
        <end position="19"/>
    </location>
</feature>
<accession>A0A6S6UGE7</accession>
<keyword evidence="1" id="KW-0732">Signal</keyword>